<evidence type="ECO:0000313" key="1">
    <source>
        <dbReference type="EMBL" id="KPQ42267.1"/>
    </source>
</evidence>
<feature type="non-terminal residue" evidence="1">
    <location>
        <position position="24"/>
    </location>
</feature>
<accession>A0A0P8DX55</accession>
<sequence>MEKTEKIMDREIAWRIFAHEFNMS</sequence>
<dbReference type="AlphaFoldDB" id="A0A0P8DX55"/>
<protein>
    <submittedName>
        <fullName evidence="1">Uncharacterized protein</fullName>
    </submittedName>
</protein>
<comment type="caution">
    <text evidence="1">The sequence shown here is derived from an EMBL/GenBank/DDBJ whole genome shotgun (WGS) entry which is preliminary data.</text>
</comment>
<name>A0A0P8DX55_9EURY</name>
<dbReference type="Proteomes" id="UP000050360">
    <property type="component" value="Unassembled WGS sequence"/>
</dbReference>
<evidence type="ECO:0000313" key="2">
    <source>
        <dbReference type="Proteomes" id="UP000050360"/>
    </source>
</evidence>
<organism evidence="1 2">
    <name type="scientific">Candidatus Methanoperedens nitratireducens</name>
    <dbReference type="NCBI Taxonomy" id="1392998"/>
    <lineage>
        <taxon>Archaea</taxon>
        <taxon>Methanobacteriati</taxon>
        <taxon>Methanobacteriota</taxon>
        <taxon>Stenosarchaea group</taxon>
        <taxon>Methanomicrobia</taxon>
        <taxon>Methanosarcinales</taxon>
        <taxon>ANME-2 cluster</taxon>
        <taxon>Candidatus Methanoperedentaceae</taxon>
        <taxon>Candidatus Methanoperedens</taxon>
    </lineage>
</organism>
<gene>
    <name evidence="1" type="ORF">MPEBLZ_03178</name>
</gene>
<proteinExistence type="predicted"/>
<dbReference type="EMBL" id="LKCM01000247">
    <property type="protein sequence ID" value="KPQ42267.1"/>
    <property type="molecule type" value="Genomic_DNA"/>
</dbReference>
<reference evidence="1 2" key="1">
    <citation type="submission" date="2015-09" db="EMBL/GenBank/DDBJ databases">
        <title>A metagenomics-based metabolic model of nitrate-dependent anaerobic oxidation of methane by Methanoperedens-like archaea.</title>
        <authorList>
            <person name="Arshad A."/>
            <person name="Speth D.R."/>
            <person name="De Graaf R.M."/>
            <person name="Op Den Camp H.J."/>
            <person name="Jetten M.S."/>
            <person name="Welte C.U."/>
        </authorList>
    </citation>
    <scope>NUCLEOTIDE SEQUENCE [LARGE SCALE GENOMIC DNA]</scope>
</reference>